<accession>A0A8K1GZE3</accession>
<feature type="compositionally biased region" description="Low complexity" evidence="1">
    <location>
        <begin position="108"/>
        <end position="125"/>
    </location>
</feature>
<reference evidence="2" key="1">
    <citation type="submission" date="2019-04" db="EMBL/GenBank/DDBJ databases">
        <title>Genome assembly of Zosterops borbonicus 15179.</title>
        <authorList>
            <person name="Leroy T."/>
            <person name="Anselmetti Y."/>
            <person name="Tilak M.-K."/>
            <person name="Nabholz B."/>
        </authorList>
    </citation>
    <scope>NUCLEOTIDE SEQUENCE</scope>
    <source>
        <strain evidence="2">HGM_15179</strain>
        <tissue evidence="2">Muscle</tissue>
    </source>
</reference>
<evidence type="ECO:0000313" key="3">
    <source>
        <dbReference type="Proteomes" id="UP000796761"/>
    </source>
</evidence>
<feature type="compositionally biased region" description="Polar residues" evidence="1">
    <location>
        <begin position="96"/>
        <end position="105"/>
    </location>
</feature>
<name>A0A8K1GZE3_9PASS</name>
<keyword evidence="3" id="KW-1185">Reference proteome</keyword>
<feature type="region of interest" description="Disordered" evidence="1">
    <location>
        <begin position="193"/>
        <end position="227"/>
    </location>
</feature>
<proteinExistence type="predicted"/>
<dbReference type="AlphaFoldDB" id="A0A8K1GZE3"/>
<evidence type="ECO:0000256" key="1">
    <source>
        <dbReference type="SAM" id="MobiDB-lite"/>
    </source>
</evidence>
<dbReference type="Proteomes" id="UP000796761">
    <property type="component" value="Unassembled WGS sequence"/>
</dbReference>
<dbReference type="OrthoDB" id="10590838at2759"/>
<sequence length="227" mass="24929">MSTDKEMSTDVKPKKKWLRFRSSRKISDCESRAAAQEAEEHRDSCAGPGTQVTAAETWAVPSHGSRARGPALLRSLRRGSRAVLSRVAAVTREHSQQPGTQQHLHQGTGAVTAAAPAVGTLLATPEPQEKSWFSLEEDSEVEILQELPQEDEDPEEGWPQVSTSKTLLGHWLPCSPASQVEARRQRATAAERILLPGMVDEEGDTSEDVQAGSSRYESDCRSRKYEP</sequence>
<organism evidence="2 3">
    <name type="scientific">Zosterops borbonicus</name>
    <dbReference type="NCBI Taxonomy" id="364589"/>
    <lineage>
        <taxon>Eukaryota</taxon>
        <taxon>Metazoa</taxon>
        <taxon>Chordata</taxon>
        <taxon>Craniata</taxon>
        <taxon>Vertebrata</taxon>
        <taxon>Euteleostomi</taxon>
        <taxon>Archelosauria</taxon>
        <taxon>Archosauria</taxon>
        <taxon>Dinosauria</taxon>
        <taxon>Saurischia</taxon>
        <taxon>Theropoda</taxon>
        <taxon>Coelurosauria</taxon>
        <taxon>Aves</taxon>
        <taxon>Neognathae</taxon>
        <taxon>Neoaves</taxon>
        <taxon>Telluraves</taxon>
        <taxon>Australaves</taxon>
        <taxon>Passeriformes</taxon>
        <taxon>Sylvioidea</taxon>
        <taxon>Zosteropidae</taxon>
        <taxon>Zosterops</taxon>
    </lineage>
</organism>
<dbReference type="EMBL" id="SWJQ01000003">
    <property type="protein sequence ID" value="TRZ26887.1"/>
    <property type="molecule type" value="Genomic_DNA"/>
</dbReference>
<gene>
    <name evidence="2" type="ORF">HGM15179_000231</name>
</gene>
<feature type="region of interest" description="Disordered" evidence="1">
    <location>
        <begin position="29"/>
        <end position="49"/>
    </location>
</feature>
<feature type="region of interest" description="Disordered" evidence="1">
    <location>
        <begin position="92"/>
        <end position="130"/>
    </location>
</feature>
<comment type="caution">
    <text evidence="2">The sequence shown here is derived from an EMBL/GenBank/DDBJ whole genome shotgun (WGS) entry which is preliminary data.</text>
</comment>
<evidence type="ECO:0000313" key="2">
    <source>
        <dbReference type="EMBL" id="TRZ26887.1"/>
    </source>
</evidence>
<protein>
    <submittedName>
        <fullName evidence="2">Uncharacterized protein</fullName>
    </submittedName>
</protein>
<feature type="compositionally biased region" description="Basic and acidic residues" evidence="1">
    <location>
        <begin position="216"/>
        <end position="227"/>
    </location>
</feature>